<dbReference type="EMBL" id="CAADHO010000009">
    <property type="protein sequence ID" value="VFQ46538.1"/>
    <property type="molecule type" value="Genomic_DNA"/>
</dbReference>
<keyword evidence="3" id="KW-1185">Reference proteome</keyword>
<dbReference type="Gene3D" id="2.60.40.10">
    <property type="entry name" value="Immunoglobulins"/>
    <property type="match status" value="1"/>
</dbReference>
<protein>
    <submittedName>
        <fullName evidence="2">Pkd domain</fullName>
    </submittedName>
</protein>
<dbReference type="RefSeq" id="WP_180144453.1">
    <property type="nucleotide sequence ID" value="NZ_CAADHO010000009.1"/>
</dbReference>
<dbReference type="AlphaFoldDB" id="A0A4V6ILV2"/>
<evidence type="ECO:0000313" key="3">
    <source>
        <dbReference type="Proteomes" id="UP000507962"/>
    </source>
</evidence>
<dbReference type="InterPro" id="IPR013783">
    <property type="entry name" value="Ig-like_fold"/>
</dbReference>
<dbReference type="Proteomes" id="UP000507962">
    <property type="component" value="Unassembled WGS sequence"/>
</dbReference>
<dbReference type="InterPro" id="IPR035986">
    <property type="entry name" value="PKD_dom_sf"/>
</dbReference>
<organism evidence="2 3">
    <name type="scientific">Desulfoluna butyratoxydans</name>
    <dbReference type="NCBI Taxonomy" id="231438"/>
    <lineage>
        <taxon>Bacteria</taxon>
        <taxon>Pseudomonadati</taxon>
        <taxon>Thermodesulfobacteriota</taxon>
        <taxon>Desulfobacteria</taxon>
        <taxon>Desulfobacterales</taxon>
        <taxon>Desulfolunaceae</taxon>
        <taxon>Desulfoluna</taxon>
    </lineage>
</organism>
<proteinExistence type="predicted"/>
<evidence type="ECO:0000256" key="1">
    <source>
        <dbReference type="SAM" id="SignalP"/>
    </source>
</evidence>
<feature type="signal peptide" evidence="1">
    <location>
        <begin position="1"/>
        <end position="20"/>
    </location>
</feature>
<reference evidence="2 3" key="1">
    <citation type="submission" date="2019-03" db="EMBL/GenBank/DDBJ databases">
        <authorList>
            <person name="Nijsse B."/>
        </authorList>
    </citation>
    <scope>NUCLEOTIDE SEQUENCE [LARGE SCALE GENOMIC DNA]</scope>
    <source>
        <strain evidence="2">Desulfoluna butyratoxydans MSL71</strain>
    </source>
</reference>
<dbReference type="SUPFAM" id="SSF63829">
    <property type="entry name" value="Calcium-dependent phosphotriesterase"/>
    <property type="match status" value="1"/>
</dbReference>
<gene>
    <name evidence="2" type="ORF">MSL71_42050</name>
</gene>
<dbReference type="SUPFAM" id="SSF49299">
    <property type="entry name" value="PKD domain"/>
    <property type="match status" value="1"/>
</dbReference>
<feature type="chain" id="PRO_5021034646" evidence="1">
    <location>
        <begin position="21"/>
        <end position="890"/>
    </location>
</feature>
<evidence type="ECO:0000313" key="2">
    <source>
        <dbReference type="EMBL" id="VFQ46538.1"/>
    </source>
</evidence>
<accession>A0A4V6ILV2</accession>
<sequence>MTIRLILLTAAAICLQAATAFGLWDYEPPAVSTPPLMGCWSDDTVSYAVGFDGAAFRHSGGSWSDISDGTLSGAVLFAVHATPWGTVYASGYRLGPPLFDSNNDGTINAVDTQSKYGVIFRYTGSTWEELNTQYGPESPYFASSFTGLWVDENGVVYLSGGKQRSATDTTPAGVLLSFDGASFPPLIGASQELPNMYAINGFGSKAYISSAGGLVIELNTGTNALTPLNSGGLSLDFRGVWQTADKTLYAVAEATYGYILRYHATKGWQQMAIDKEDRPPLLCINEGNGLLVAAGSYGKAYYLDTDNDVWKEMLTGTQNDINCLSAAEDGLLAATNTPSGSTTTPTGALYRMTEAEPNTAYILADQPTGIGVKVDGTYTHEVILYDFALGDIWKREWRFNTGIDDPVPSYGVLYSSTPSGATTALYITGEGGEESNRELRIHPCTGCTPHLEVSGDVIHLTVNSGVTTQNQIKEILEQSHAVSEVYPRHGTSPWEVSSKDYDSVQLTGGRNNEDIFVNEETKGDDYYLAVHRFKGVGEWHPELIVYRENIAYIDGMIKLWGHRTQEPGPTVTIQDTGETPASESATGVLGDLINITAPPGVRGNIEVRLESPAPSDEVTSTFSSVYNTLTVHIRNGTTTIQAIIDHLNTLDDTIASASFKSDNGNISDSSSPWLDEYETSVTLAGGTNHAEGEYDEASNTVTLTIDSGITTTTDMAIALSEVCRAPEDKETRIFDKVNDLVAYKIWDTDERTDTVSLTGISTKPASTTVRVFPPEDLDFKHTPESANLSATVTFTDKSNPDLGISKWQWEILRIVDGEYKTEAHATSESGSAEISVSELGKYDIRMRVVTKDGSYLEQVKEDALKINGKHAGDSSLGGANGCFIGSLPRF</sequence>
<name>A0A4V6ILV2_9BACT</name>
<keyword evidence="1" id="KW-0732">Signal</keyword>